<accession>A0ABQ7QN61</accession>
<dbReference type="PANTHER" id="PTHR43201:SF5">
    <property type="entry name" value="MEDIUM-CHAIN ACYL-COA LIGASE ACSF2, MITOCHONDRIAL"/>
    <property type="match status" value="1"/>
</dbReference>
<dbReference type="Pfam" id="PF00501">
    <property type="entry name" value="AMP-binding"/>
    <property type="match status" value="1"/>
</dbReference>
<dbReference type="PROSITE" id="PS00455">
    <property type="entry name" value="AMP_BINDING"/>
    <property type="match status" value="1"/>
</dbReference>
<dbReference type="EMBL" id="JAHIBW010000012">
    <property type="protein sequence ID" value="KAG7306476.1"/>
    <property type="molecule type" value="Genomic_DNA"/>
</dbReference>
<dbReference type="Proteomes" id="UP000823941">
    <property type="component" value="Chromosome 12"/>
</dbReference>
<name>A0ABQ7QN61_PLUXY</name>
<evidence type="ECO:0000313" key="11">
    <source>
        <dbReference type="Proteomes" id="UP000823941"/>
    </source>
</evidence>
<keyword evidence="11" id="KW-1185">Reference proteome</keyword>
<evidence type="ECO:0000256" key="3">
    <source>
        <dbReference type="ARBA" id="ARBA00037247"/>
    </source>
</evidence>
<comment type="catalytic activity">
    <reaction evidence="7">
        <text>a medium-chain fatty acid + ATP + CoA = a medium-chain fatty acyl-CoA + AMP + diphosphate</text>
        <dbReference type="Rhea" id="RHEA:48340"/>
        <dbReference type="ChEBI" id="CHEBI:30616"/>
        <dbReference type="ChEBI" id="CHEBI:33019"/>
        <dbReference type="ChEBI" id="CHEBI:57287"/>
        <dbReference type="ChEBI" id="CHEBI:59558"/>
        <dbReference type="ChEBI" id="CHEBI:90546"/>
        <dbReference type="ChEBI" id="CHEBI:456215"/>
        <dbReference type="EC" id="6.2.1.2"/>
    </reaction>
</comment>
<evidence type="ECO:0000256" key="4">
    <source>
        <dbReference type="ARBA" id="ARBA00039009"/>
    </source>
</evidence>
<feature type="domain" description="AMP-dependent synthetase/ligase" evidence="9">
    <location>
        <begin position="47"/>
        <end position="300"/>
    </location>
</feature>
<comment type="similarity">
    <text evidence="1">Belongs to the ATP-dependent AMP-binding enzyme family.</text>
</comment>
<comment type="catalytic activity">
    <reaction evidence="6">
        <text>octanoate + ATP + CoA = octanoyl-CoA + AMP + diphosphate</text>
        <dbReference type="Rhea" id="RHEA:33631"/>
        <dbReference type="ChEBI" id="CHEBI:25646"/>
        <dbReference type="ChEBI" id="CHEBI:30616"/>
        <dbReference type="ChEBI" id="CHEBI:33019"/>
        <dbReference type="ChEBI" id="CHEBI:57287"/>
        <dbReference type="ChEBI" id="CHEBI:57386"/>
        <dbReference type="ChEBI" id="CHEBI:456215"/>
    </reaction>
</comment>
<organism evidence="10 11">
    <name type="scientific">Plutella xylostella</name>
    <name type="common">Diamondback moth</name>
    <name type="synonym">Plutella maculipennis</name>
    <dbReference type="NCBI Taxonomy" id="51655"/>
    <lineage>
        <taxon>Eukaryota</taxon>
        <taxon>Metazoa</taxon>
        <taxon>Ecdysozoa</taxon>
        <taxon>Arthropoda</taxon>
        <taxon>Hexapoda</taxon>
        <taxon>Insecta</taxon>
        <taxon>Pterygota</taxon>
        <taxon>Neoptera</taxon>
        <taxon>Endopterygota</taxon>
        <taxon>Lepidoptera</taxon>
        <taxon>Glossata</taxon>
        <taxon>Ditrysia</taxon>
        <taxon>Yponomeutoidea</taxon>
        <taxon>Plutellidae</taxon>
        <taxon>Plutella</taxon>
    </lineage>
</organism>
<dbReference type="EC" id="6.2.1.2" evidence="4"/>
<feature type="compositionally biased region" description="Basic and acidic residues" evidence="8">
    <location>
        <begin position="1"/>
        <end position="18"/>
    </location>
</feature>
<dbReference type="InterPro" id="IPR042099">
    <property type="entry name" value="ANL_N_sf"/>
</dbReference>
<comment type="caution">
    <text evidence="10">The sequence shown here is derived from an EMBL/GenBank/DDBJ whole genome shotgun (WGS) entry which is preliminary data.</text>
</comment>
<comment type="function">
    <text evidence="3">Acyl-CoA synthases catalyze the initial reaction in fatty acid metabolism, by forming a thioester with CoA. Has some preference toward medium-chain substrates. Plays a role in adipocyte differentiation.</text>
</comment>
<evidence type="ECO:0000256" key="7">
    <source>
        <dbReference type="ARBA" id="ARBA00048277"/>
    </source>
</evidence>
<evidence type="ECO:0000256" key="6">
    <source>
        <dbReference type="ARBA" id="ARBA00047319"/>
    </source>
</evidence>
<evidence type="ECO:0000259" key="9">
    <source>
        <dbReference type="Pfam" id="PF00501"/>
    </source>
</evidence>
<sequence length="314" mass="33942">MKNIDEPHHVSVRNHDVPPSRYASTGSYLHNPGSAPLQYETLGQVLRAAADRSPGRRALRSRHEGVSMTYEELLDQADALGCGLRARGLRRGDRLGVWAHNCAAWPLALVAAARVGLIPVAINPVYEKPELSFCLKKTGVRALLIGDRLPSRDYHRQLCELVPELAAAAPEDLRARDFPELRLVVTAGKEALPGTITCDSLIKDYEKSSKNAVTAYGAEISPDDGCIIHFTSGTTGDPKAALDSHFGIVNNSYFIGRRNILHEGDHTVCVQVPIFHALGSVITVLTALRHGAGLVLAGPTYSVSANADALYEDK</sequence>
<gene>
    <name evidence="10" type="ORF">JYU34_009112</name>
</gene>
<dbReference type="Gene3D" id="3.40.50.12780">
    <property type="entry name" value="N-terminal domain of ligase-like"/>
    <property type="match status" value="1"/>
</dbReference>
<feature type="region of interest" description="Disordered" evidence="8">
    <location>
        <begin position="1"/>
        <end position="27"/>
    </location>
</feature>
<proteinExistence type="inferred from homology"/>
<evidence type="ECO:0000256" key="8">
    <source>
        <dbReference type="SAM" id="MobiDB-lite"/>
    </source>
</evidence>
<keyword evidence="2" id="KW-0436">Ligase</keyword>
<protein>
    <recommendedName>
        <fullName evidence="5">Medium-chain acyl-CoA ligase ACSF2, mitochondrial</fullName>
        <ecNumber evidence="4">6.2.1.2</ecNumber>
    </recommendedName>
</protein>
<evidence type="ECO:0000313" key="10">
    <source>
        <dbReference type="EMBL" id="KAG7306476.1"/>
    </source>
</evidence>
<dbReference type="InterPro" id="IPR000873">
    <property type="entry name" value="AMP-dep_synth/lig_dom"/>
</dbReference>
<evidence type="ECO:0000256" key="5">
    <source>
        <dbReference type="ARBA" id="ARBA00039638"/>
    </source>
</evidence>
<evidence type="ECO:0000256" key="1">
    <source>
        <dbReference type="ARBA" id="ARBA00006432"/>
    </source>
</evidence>
<dbReference type="SUPFAM" id="SSF56801">
    <property type="entry name" value="Acetyl-CoA synthetase-like"/>
    <property type="match status" value="1"/>
</dbReference>
<dbReference type="InterPro" id="IPR020845">
    <property type="entry name" value="AMP-binding_CS"/>
</dbReference>
<reference evidence="10 11" key="1">
    <citation type="submission" date="2021-06" db="EMBL/GenBank/DDBJ databases">
        <title>A haploid diamondback moth (Plutella xylostella L.) genome assembly resolves 31 chromosomes and identifies a diamide resistance mutation.</title>
        <authorList>
            <person name="Ward C.M."/>
            <person name="Perry K.D."/>
            <person name="Baker G."/>
            <person name="Powis K."/>
            <person name="Heckel D.G."/>
            <person name="Baxter S.W."/>
        </authorList>
    </citation>
    <scope>NUCLEOTIDE SEQUENCE [LARGE SCALE GENOMIC DNA]</scope>
    <source>
        <strain evidence="10 11">LV</strain>
        <tissue evidence="10">Single pupa</tissue>
    </source>
</reference>
<dbReference type="PANTHER" id="PTHR43201">
    <property type="entry name" value="ACYL-COA SYNTHETASE"/>
    <property type="match status" value="1"/>
</dbReference>
<evidence type="ECO:0000256" key="2">
    <source>
        <dbReference type="ARBA" id="ARBA00022598"/>
    </source>
</evidence>